<evidence type="ECO:0000256" key="1">
    <source>
        <dbReference type="ARBA" id="ARBA00005104"/>
    </source>
</evidence>
<dbReference type="InterPro" id="IPR002734">
    <property type="entry name" value="RibDG_C"/>
</dbReference>
<gene>
    <name evidence="5" type="ORF">SAMN04488693_10155</name>
</gene>
<dbReference type="GO" id="GO:0009231">
    <property type="term" value="P:riboflavin biosynthetic process"/>
    <property type="evidence" value="ECO:0007669"/>
    <property type="project" value="InterPro"/>
</dbReference>
<feature type="domain" description="Bacterial bifunctional deaminase-reductase C-terminal" evidence="4">
    <location>
        <begin position="29"/>
        <end position="228"/>
    </location>
</feature>
<evidence type="ECO:0000259" key="4">
    <source>
        <dbReference type="Pfam" id="PF01872"/>
    </source>
</evidence>
<name>A0A1G8BU72_9MICC</name>
<dbReference type="RefSeq" id="WP_090584105.1">
    <property type="nucleotide sequence ID" value="NZ_FNDT01000001.1"/>
</dbReference>
<dbReference type="STRING" id="335973.SAMN04488693_10155"/>
<dbReference type="Proteomes" id="UP000199258">
    <property type="component" value="Unassembled WGS sequence"/>
</dbReference>
<keyword evidence="2" id="KW-0521">NADP</keyword>
<keyword evidence="6" id="KW-1185">Reference proteome</keyword>
<evidence type="ECO:0000313" key="6">
    <source>
        <dbReference type="Proteomes" id="UP000199258"/>
    </source>
</evidence>
<dbReference type="Gene3D" id="3.40.430.10">
    <property type="entry name" value="Dihydrofolate Reductase, subunit A"/>
    <property type="match status" value="1"/>
</dbReference>
<dbReference type="InterPro" id="IPR024072">
    <property type="entry name" value="DHFR-like_dom_sf"/>
</dbReference>
<dbReference type="InterPro" id="IPR050765">
    <property type="entry name" value="Riboflavin_Biosynth_HTPR"/>
</dbReference>
<proteinExistence type="predicted"/>
<accession>A0A1G8BU72</accession>
<dbReference type="EMBL" id="FNDT01000001">
    <property type="protein sequence ID" value="SDH36681.1"/>
    <property type="molecule type" value="Genomic_DNA"/>
</dbReference>
<dbReference type="Pfam" id="PF01872">
    <property type="entry name" value="RibD_C"/>
    <property type="match status" value="1"/>
</dbReference>
<dbReference type="OrthoDB" id="5243299at2"/>
<evidence type="ECO:0000256" key="3">
    <source>
        <dbReference type="ARBA" id="ARBA00023002"/>
    </source>
</evidence>
<dbReference type="PANTHER" id="PTHR38011">
    <property type="entry name" value="DIHYDROFOLATE REDUCTASE FAMILY PROTEIN (AFU_ORTHOLOGUE AFUA_8G06820)"/>
    <property type="match status" value="1"/>
</dbReference>
<sequence length="248" mass="26111">MINSLLPSSAPDLSDEDLLALYAYPAARPWVRFNFVASLDGSATHQSVSAPLGNDGDRRLFGLIRRLCDVILVGAGTVRAEGYSGPLVNGEEAEWRAAHGLAGHPALAVISGTLDLDPDSDLFRLSPVRPLIFTTTAADPQRVRNLSEVADVVVMDGEGVGTRACAEELQVRGLGRILCEGGPSIFGRFIAEDAADELCLSLSPLLTGGGGGRIAAGADSPDLRRVTLESLLESDSALYGRWVRAADS</sequence>
<dbReference type="GO" id="GO:0008703">
    <property type="term" value="F:5-amino-6-(5-phosphoribosylamino)uracil reductase activity"/>
    <property type="evidence" value="ECO:0007669"/>
    <property type="project" value="InterPro"/>
</dbReference>
<evidence type="ECO:0000256" key="2">
    <source>
        <dbReference type="ARBA" id="ARBA00022857"/>
    </source>
</evidence>
<protein>
    <submittedName>
        <fullName evidence="5">Pyrimidine reductase, riboflavin biosynthesis</fullName>
    </submittedName>
</protein>
<organism evidence="5 6">
    <name type="scientific">Arthrobacter subterraneus</name>
    <dbReference type="NCBI Taxonomy" id="335973"/>
    <lineage>
        <taxon>Bacteria</taxon>
        <taxon>Bacillati</taxon>
        <taxon>Actinomycetota</taxon>
        <taxon>Actinomycetes</taxon>
        <taxon>Micrococcales</taxon>
        <taxon>Micrococcaceae</taxon>
        <taxon>Arthrobacter</taxon>
    </lineage>
</organism>
<evidence type="ECO:0000313" key="5">
    <source>
        <dbReference type="EMBL" id="SDH36681.1"/>
    </source>
</evidence>
<dbReference type="PANTHER" id="PTHR38011:SF7">
    <property type="entry name" value="2,5-DIAMINO-6-RIBOSYLAMINO-4(3H)-PYRIMIDINONE 5'-PHOSPHATE REDUCTASE"/>
    <property type="match status" value="1"/>
</dbReference>
<keyword evidence="3" id="KW-0560">Oxidoreductase</keyword>
<reference evidence="5 6" key="1">
    <citation type="submission" date="2016-10" db="EMBL/GenBank/DDBJ databases">
        <authorList>
            <person name="de Groot N.N."/>
        </authorList>
    </citation>
    <scope>NUCLEOTIDE SEQUENCE [LARGE SCALE GENOMIC DNA]</scope>
    <source>
        <strain evidence="5 6">NP_1H</strain>
    </source>
</reference>
<comment type="pathway">
    <text evidence="1">Cofactor biosynthesis; riboflavin biosynthesis.</text>
</comment>
<dbReference type="AlphaFoldDB" id="A0A1G8BU72"/>
<dbReference type="SUPFAM" id="SSF53597">
    <property type="entry name" value="Dihydrofolate reductase-like"/>
    <property type="match status" value="1"/>
</dbReference>